<reference evidence="3" key="1">
    <citation type="submission" date="2024-05" db="EMBL/GenBank/DDBJ databases">
        <title>Whole genome shotgun sequence of Streptomyces violascens NBRC 12920.</title>
        <authorList>
            <person name="Komaki H."/>
            <person name="Tamura T."/>
        </authorList>
    </citation>
    <scope>NUCLEOTIDE SEQUENCE</scope>
    <source>
        <strain evidence="3">NBRC 12920</strain>
    </source>
</reference>
<gene>
    <name evidence="3" type="ORF">Sviol_08130</name>
</gene>
<feature type="region of interest" description="Disordered" evidence="1">
    <location>
        <begin position="1"/>
        <end position="96"/>
    </location>
</feature>
<evidence type="ECO:0000313" key="3">
    <source>
        <dbReference type="EMBL" id="GHI36405.1"/>
    </source>
</evidence>
<dbReference type="Pfam" id="PF18370">
    <property type="entry name" value="RGI_lyase"/>
    <property type="match status" value="1"/>
</dbReference>
<proteinExistence type="predicted"/>
<evidence type="ECO:0000313" key="4">
    <source>
        <dbReference type="Proteomes" id="UP001050808"/>
    </source>
</evidence>
<dbReference type="Proteomes" id="UP001050808">
    <property type="component" value="Unassembled WGS sequence"/>
</dbReference>
<comment type="caution">
    <text evidence="3">The sequence shown here is derived from an EMBL/GenBank/DDBJ whole genome shotgun (WGS) entry which is preliminary data.</text>
</comment>
<dbReference type="InterPro" id="IPR041624">
    <property type="entry name" value="RGI_lyase"/>
</dbReference>
<feature type="compositionally biased region" description="Basic and acidic residues" evidence="1">
    <location>
        <begin position="1"/>
        <end position="10"/>
    </location>
</feature>
<protein>
    <recommendedName>
        <fullName evidence="2">Rhamnogalacturonan I lyase beta-sheet domain-containing protein</fullName>
    </recommendedName>
</protein>
<keyword evidence="4" id="KW-1185">Reference proteome</keyword>
<feature type="compositionally biased region" description="Basic and acidic residues" evidence="1">
    <location>
        <begin position="86"/>
        <end position="96"/>
    </location>
</feature>
<feature type="domain" description="Rhamnogalacturonan I lyase beta-sheet" evidence="2">
    <location>
        <begin position="38"/>
        <end position="72"/>
    </location>
</feature>
<dbReference type="InterPro" id="IPR013783">
    <property type="entry name" value="Ig-like_fold"/>
</dbReference>
<evidence type="ECO:0000259" key="2">
    <source>
        <dbReference type="Pfam" id="PF18370"/>
    </source>
</evidence>
<accession>A0ABQ3QGK9</accession>
<name>A0ABQ3QGK9_9ACTN</name>
<sequence length="96" mass="10289">MREAATDRRPRPFSPGGTSREAPAPPPQTPSRLGRGGKALVSQRWLGTGPDNVSFNVYRAGTKVNPAPINRNDQPAGRSGRGCLPESREGSLSRRP</sequence>
<dbReference type="EMBL" id="BNDY01000002">
    <property type="protein sequence ID" value="GHI36405.1"/>
    <property type="molecule type" value="Genomic_DNA"/>
</dbReference>
<evidence type="ECO:0000256" key="1">
    <source>
        <dbReference type="SAM" id="MobiDB-lite"/>
    </source>
</evidence>
<dbReference type="Gene3D" id="2.60.40.10">
    <property type="entry name" value="Immunoglobulins"/>
    <property type="match status" value="1"/>
</dbReference>
<organism evidence="3 4">
    <name type="scientific">Streptomyces violascens</name>
    <dbReference type="NCBI Taxonomy" id="67381"/>
    <lineage>
        <taxon>Bacteria</taxon>
        <taxon>Bacillati</taxon>
        <taxon>Actinomycetota</taxon>
        <taxon>Actinomycetes</taxon>
        <taxon>Kitasatosporales</taxon>
        <taxon>Streptomycetaceae</taxon>
        <taxon>Streptomyces</taxon>
    </lineage>
</organism>